<protein>
    <submittedName>
        <fullName evidence="2">Uncharacterized protein</fullName>
    </submittedName>
</protein>
<accession>A0A3Q9UJG7</accession>
<evidence type="ECO:0000313" key="3">
    <source>
        <dbReference type="Proteomes" id="UP000285875"/>
    </source>
</evidence>
<dbReference type="KEGG" id="aji:C0Z10_01065"/>
<feature type="region of interest" description="Disordered" evidence="1">
    <location>
        <begin position="26"/>
        <end position="54"/>
    </location>
</feature>
<gene>
    <name evidence="2" type="ORF">C0Z10_01065</name>
</gene>
<evidence type="ECO:0000313" key="2">
    <source>
        <dbReference type="EMBL" id="AZZ38573.1"/>
    </source>
</evidence>
<organism evidence="2 3">
    <name type="scientific">Acidipropionibacterium jensenii</name>
    <dbReference type="NCBI Taxonomy" id="1749"/>
    <lineage>
        <taxon>Bacteria</taxon>
        <taxon>Bacillati</taxon>
        <taxon>Actinomycetota</taxon>
        <taxon>Actinomycetes</taxon>
        <taxon>Propionibacteriales</taxon>
        <taxon>Propionibacteriaceae</taxon>
        <taxon>Acidipropionibacterium</taxon>
    </lineage>
</organism>
<sequence>MSSASIRSRHRASSSAPWTIAAALGPVAGQPAPERSARSAVGDSGRGAGRLLPGVERATATRHAWISSRPCLTESIWRSKAG</sequence>
<name>A0A3Q9UJG7_9ACTN</name>
<proteinExistence type="predicted"/>
<dbReference type="Proteomes" id="UP000285875">
    <property type="component" value="Chromosome"/>
</dbReference>
<reference evidence="3" key="1">
    <citation type="submission" date="2017-12" db="EMBL/GenBank/DDBJ databases">
        <title>Whole genome sequencing of Acidipropionibacterium jensenii strains JS279 and JS280.</title>
        <authorList>
            <person name="Deptula P."/>
            <person name="Laine P."/>
            <person name="Smolander O.-P."/>
            <person name="Paulin L."/>
            <person name="Auvinen P."/>
            <person name="Varmanen P."/>
        </authorList>
    </citation>
    <scope>NUCLEOTIDE SEQUENCE [LARGE SCALE GENOMIC DNA]</scope>
    <source>
        <strain evidence="3">JS280</strain>
    </source>
</reference>
<evidence type="ECO:0000256" key="1">
    <source>
        <dbReference type="SAM" id="MobiDB-lite"/>
    </source>
</evidence>
<dbReference type="EMBL" id="CP025570">
    <property type="protein sequence ID" value="AZZ38573.1"/>
    <property type="molecule type" value="Genomic_DNA"/>
</dbReference>
<dbReference type="AlphaFoldDB" id="A0A3Q9UJG7"/>